<dbReference type="EMBL" id="BMOU01000004">
    <property type="protein sequence ID" value="GGN97869.1"/>
    <property type="molecule type" value="Genomic_DNA"/>
</dbReference>
<feature type="transmembrane region" description="Helical" evidence="1">
    <location>
        <begin position="320"/>
        <end position="337"/>
    </location>
</feature>
<reference evidence="2" key="1">
    <citation type="journal article" date="2014" name="Int. J. Syst. Evol. Microbiol.">
        <title>Complete genome sequence of Corynebacterium casei LMG S-19264T (=DSM 44701T), isolated from a smear-ripened cheese.</title>
        <authorList>
            <consortium name="US DOE Joint Genome Institute (JGI-PGF)"/>
            <person name="Walter F."/>
            <person name="Albersmeier A."/>
            <person name="Kalinowski J."/>
            <person name="Ruckert C."/>
        </authorList>
    </citation>
    <scope>NUCLEOTIDE SEQUENCE</scope>
    <source>
        <strain evidence="2">JCM 17820</strain>
    </source>
</reference>
<proteinExistence type="predicted"/>
<name>A0A830GNU5_9EURY</name>
<keyword evidence="1" id="KW-0472">Membrane</keyword>
<dbReference type="Proteomes" id="UP000605784">
    <property type="component" value="Unassembled WGS sequence"/>
</dbReference>
<feature type="transmembrane region" description="Helical" evidence="1">
    <location>
        <begin position="344"/>
        <end position="365"/>
    </location>
</feature>
<accession>A0A830GNU5</accession>
<comment type="caution">
    <text evidence="2">The sequence shown here is derived from an EMBL/GenBank/DDBJ whole genome shotgun (WGS) entry which is preliminary data.</text>
</comment>
<gene>
    <name evidence="2" type="ORF">GCM10009030_27590</name>
</gene>
<keyword evidence="1" id="KW-0812">Transmembrane</keyword>
<evidence type="ECO:0000313" key="2">
    <source>
        <dbReference type="EMBL" id="GGN97869.1"/>
    </source>
</evidence>
<feature type="transmembrane region" description="Helical" evidence="1">
    <location>
        <begin position="228"/>
        <end position="249"/>
    </location>
</feature>
<feature type="transmembrane region" description="Helical" evidence="1">
    <location>
        <begin position="255"/>
        <end position="274"/>
    </location>
</feature>
<feature type="transmembrane region" description="Helical" evidence="1">
    <location>
        <begin position="24"/>
        <end position="44"/>
    </location>
</feature>
<dbReference type="RefSeq" id="WP_188998917.1">
    <property type="nucleotide sequence ID" value="NZ_BMOU01000004.1"/>
</dbReference>
<keyword evidence="1" id="KW-1133">Transmembrane helix</keyword>
<organism evidence="2 3">
    <name type="scientific">Haloarcula pellucida</name>
    <dbReference type="NCBI Taxonomy" id="1427151"/>
    <lineage>
        <taxon>Archaea</taxon>
        <taxon>Methanobacteriati</taxon>
        <taxon>Methanobacteriota</taxon>
        <taxon>Stenosarchaea group</taxon>
        <taxon>Halobacteria</taxon>
        <taxon>Halobacteriales</taxon>
        <taxon>Haloarculaceae</taxon>
        <taxon>Haloarcula</taxon>
    </lineage>
</organism>
<feature type="transmembrane region" description="Helical" evidence="1">
    <location>
        <begin position="159"/>
        <end position="182"/>
    </location>
</feature>
<feature type="transmembrane region" description="Helical" evidence="1">
    <location>
        <begin position="194"/>
        <end position="216"/>
    </location>
</feature>
<evidence type="ECO:0000313" key="3">
    <source>
        <dbReference type="Proteomes" id="UP000605784"/>
    </source>
</evidence>
<protein>
    <submittedName>
        <fullName evidence="2">Metal transporter</fullName>
    </submittedName>
</protein>
<evidence type="ECO:0000256" key="1">
    <source>
        <dbReference type="SAM" id="Phobius"/>
    </source>
</evidence>
<sequence>MTDERTDGGATVARGGMPFGLPTWVGAVAPLVLLAVVVAGFVFLNPFAGLVTGGALPDVTVTHASLPNDETVVLHVTNNGPDPVTISQVLVNDAYWDFTLYAGGEATNTLAPMESGRVVVPYHWTPGWDLHTGLVLSDGTTFTHTIPAPQVSPGLTGELLGLLAVVGLFVGVIPVALGMLWYPVMQGMSDRSLHAILLFAVGVLAFLAFDAGFEAFELAAEVPGAFEGNLLVVLGILGALLLVQAVSAWNASGDVNPLGIAYLVALSIGLHNLAEGLAIGSSVALGRVSLGAFLVVGFMIHNVTEGPAVVAPVADGERPALWHFVALGAIAGAPVILGGWIGSIAFSPTLGALFLAIGVGAILQVNWEIGTMVRRRGSLGTPTNVLAFLVGLAVMYATDLLVAL</sequence>
<reference evidence="2" key="2">
    <citation type="submission" date="2020-09" db="EMBL/GenBank/DDBJ databases">
        <authorList>
            <person name="Sun Q."/>
            <person name="Ohkuma M."/>
        </authorList>
    </citation>
    <scope>NUCLEOTIDE SEQUENCE</scope>
    <source>
        <strain evidence="2">JCM 17820</strain>
    </source>
</reference>
<keyword evidence="3" id="KW-1185">Reference proteome</keyword>
<dbReference type="AlphaFoldDB" id="A0A830GNU5"/>
<feature type="transmembrane region" description="Helical" evidence="1">
    <location>
        <begin position="385"/>
        <end position="403"/>
    </location>
</feature>